<dbReference type="Gene3D" id="3.40.50.720">
    <property type="entry name" value="NAD(P)-binding Rossmann-like Domain"/>
    <property type="match status" value="1"/>
</dbReference>
<dbReference type="RefSeq" id="WP_182942309.1">
    <property type="nucleotide sequence ID" value="NZ_JABEQH010000006.1"/>
</dbReference>
<dbReference type="Gene3D" id="3.30.1780.10">
    <property type="entry name" value="ornithine cyclodeaminase, domain 1"/>
    <property type="match status" value="1"/>
</dbReference>
<protein>
    <submittedName>
        <fullName evidence="1">Delta(1)-pyrroline-2-carboxylate reductase family protein</fullName>
    </submittedName>
</protein>
<dbReference type="PANTHER" id="PTHR13812:SF19">
    <property type="entry name" value="KETIMINE REDUCTASE MU-CRYSTALLIN"/>
    <property type="match status" value="1"/>
</dbReference>
<dbReference type="AlphaFoldDB" id="A0A7W4J6G0"/>
<dbReference type="PANTHER" id="PTHR13812">
    <property type="entry name" value="KETIMINE REDUCTASE MU-CRYSTALLIN"/>
    <property type="match status" value="1"/>
</dbReference>
<proteinExistence type="predicted"/>
<dbReference type="InterPro" id="IPR036291">
    <property type="entry name" value="NAD(P)-bd_dom_sf"/>
</dbReference>
<sequence length="301" mass="31145">MNMYDAKATAALLPFAGLIEALEAALPAYRDGAILCPERQVMQAPGGGGVLLSMPCAGPDLLCHKLVTVYPDNPAQGLPAIHGQVTCGDARTGRLLFTLDGPVTTGRRTAAVTLVGIRRLLPHAPRRILVIGTGAQADAHVQALADTWPQAAVFVQGRSVARERAVAERTGLPVGCVSAGDDPGEVDVVILVTTSHVPLYDLPARAGRLIVGVGAFRPNMVEIGAATIGGSVLYVDDPVGAPVEAGDYIQAGVSWDRVHPLVDAIDGPPPPADRPVVFKSVGCAAWDLAACRVALRQMGAG</sequence>
<keyword evidence="2" id="KW-1185">Reference proteome</keyword>
<comment type="caution">
    <text evidence="1">The sequence shown here is derived from an EMBL/GenBank/DDBJ whole genome shotgun (WGS) entry which is preliminary data.</text>
</comment>
<dbReference type="InterPro" id="IPR003462">
    <property type="entry name" value="ODC_Mu_crystall"/>
</dbReference>
<dbReference type="InterPro" id="IPR023401">
    <property type="entry name" value="ODC_N"/>
</dbReference>
<name>A0A7W4J6G0_9PROT</name>
<reference evidence="1 2" key="1">
    <citation type="submission" date="2020-04" db="EMBL/GenBank/DDBJ databases">
        <title>Description of novel Gluconacetobacter.</title>
        <authorList>
            <person name="Sombolestani A."/>
        </authorList>
    </citation>
    <scope>NUCLEOTIDE SEQUENCE [LARGE SCALE GENOMIC DNA]</scope>
    <source>
        <strain evidence="1 2">LMG 21312</strain>
    </source>
</reference>
<organism evidence="1 2">
    <name type="scientific">Gluconacetobacter johannae</name>
    <dbReference type="NCBI Taxonomy" id="112140"/>
    <lineage>
        <taxon>Bacteria</taxon>
        <taxon>Pseudomonadati</taxon>
        <taxon>Pseudomonadota</taxon>
        <taxon>Alphaproteobacteria</taxon>
        <taxon>Acetobacterales</taxon>
        <taxon>Acetobacteraceae</taxon>
        <taxon>Gluconacetobacter</taxon>
    </lineage>
</organism>
<dbReference type="Proteomes" id="UP000561066">
    <property type="component" value="Unassembled WGS sequence"/>
</dbReference>
<evidence type="ECO:0000313" key="2">
    <source>
        <dbReference type="Proteomes" id="UP000561066"/>
    </source>
</evidence>
<gene>
    <name evidence="1" type="ORF">HLH21_06045</name>
</gene>
<dbReference type="Pfam" id="PF02423">
    <property type="entry name" value="OCD_Mu_crystall"/>
    <property type="match status" value="1"/>
</dbReference>
<dbReference type="GO" id="GO:0005737">
    <property type="term" value="C:cytoplasm"/>
    <property type="evidence" value="ECO:0007669"/>
    <property type="project" value="TreeGrafter"/>
</dbReference>
<accession>A0A7W4J6G0</accession>
<evidence type="ECO:0000313" key="1">
    <source>
        <dbReference type="EMBL" id="MBB2175491.1"/>
    </source>
</evidence>
<dbReference type="PIRSF" id="PIRSF001439">
    <property type="entry name" value="CryM"/>
    <property type="match status" value="1"/>
</dbReference>
<dbReference type="SUPFAM" id="SSF51735">
    <property type="entry name" value="NAD(P)-binding Rossmann-fold domains"/>
    <property type="match status" value="1"/>
</dbReference>
<dbReference type="NCBIfam" id="NF005603">
    <property type="entry name" value="PRK07340.1"/>
    <property type="match status" value="1"/>
</dbReference>
<dbReference type="EMBL" id="JABEQH010000006">
    <property type="protein sequence ID" value="MBB2175491.1"/>
    <property type="molecule type" value="Genomic_DNA"/>
</dbReference>